<evidence type="ECO:0000256" key="3">
    <source>
        <dbReference type="ARBA" id="ARBA00023163"/>
    </source>
</evidence>
<organism evidence="5 6">
    <name type="scientific">Filimonas zeae</name>
    <dbReference type="NCBI Taxonomy" id="1737353"/>
    <lineage>
        <taxon>Bacteria</taxon>
        <taxon>Pseudomonadati</taxon>
        <taxon>Bacteroidota</taxon>
        <taxon>Chitinophagia</taxon>
        <taxon>Chitinophagales</taxon>
        <taxon>Chitinophagaceae</taxon>
        <taxon>Filimonas</taxon>
    </lineage>
</organism>
<dbReference type="PANTHER" id="PTHR43132">
    <property type="entry name" value="ARSENICAL RESISTANCE OPERON REPRESSOR ARSR-RELATED"/>
    <property type="match status" value="1"/>
</dbReference>
<dbReference type="InterPro" id="IPR036390">
    <property type="entry name" value="WH_DNA-bd_sf"/>
</dbReference>
<dbReference type="Proteomes" id="UP000627292">
    <property type="component" value="Unassembled WGS sequence"/>
</dbReference>
<dbReference type="NCBIfam" id="NF033788">
    <property type="entry name" value="HTH_metalloreg"/>
    <property type="match status" value="1"/>
</dbReference>
<keyword evidence="3" id="KW-0804">Transcription</keyword>
<evidence type="ECO:0000313" key="6">
    <source>
        <dbReference type="Proteomes" id="UP000627292"/>
    </source>
</evidence>
<comment type="caution">
    <text evidence="5">The sequence shown here is derived from an EMBL/GenBank/DDBJ whole genome shotgun (WGS) entry which is preliminary data.</text>
</comment>
<evidence type="ECO:0000259" key="4">
    <source>
        <dbReference type="PROSITE" id="PS50987"/>
    </source>
</evidence>
<dbReference type="PROSITE" id="PS50987">
    <property type="entry name" value="HTH_ARSR_2"/>
    <property type="match status" value="1"/>
</dbReference>
<dbReference type="EMBL" id="BMIB01000001">
    <property type="protein sequence ID" value="GGH56884.1"/>
    <property type="molecule type" value="Genomic_DNA"/>
</dbReference>
<dbReference type="Pfam" id="PF12840">
    <property type="entry name" value="HTH_20"/>
    <property type="match status" value="1"/>
</dbReference>
<evidence type="ECO:0000313" key="5">
    <source>
        <dbReference type="EMBL" id="GGH56884.1"/>
    </source>
</evidence>
<dbReference type="SMART" id="SM00418">
    <property type="entry name" value="HTH_ARSR"/>
    <property type="match status" value="1"/>
</dbReference>
<dbReference type="CDD" id="cd00090">
    <property type="entry name" value="HTH_ARSR"/>
    <property type="match status" value="1"/>
</dbReference>
<reference evidence="5" key="1">
    <citation type="journal article" date="2014" name="Int. J. Syst. Evol. Microbiol.">
        <title>Complete genome sequence of Corynebacterium casei LMG S-19264T (=DSM 44701T), isolated from a smear-ripened cheese.</title>
        <authorList>
            <consortium name="US DOE Joint Genome Institute (JGI-PGF)"/>
            <person name="Walter F."/>
            <person name="Albersmeier A."/>
            <person name="Kalinowski J."/>
            <person name="Ruckert C."/>
        </authorList>
    </citation>
    <scope>NUCLEOTIDE SEQUENCE</scope>
    <source>
        <strain evidence="5">CGMCC 1.15290</strain>
    </source>
</reference>
<dbReference type="SUPFAM" id="SSF46785">
    <property type="entry name" value="Winged helix' DNA-binding domain"/>
    <property type="match status" value="1"/>
</dbReference>
<dbReference type="Gene3D" id="1.10.10.10">
    <property type="entry name" value="Winged helix-like DNA-binding domain superfamily/Winged helix DNA-binding domain"/>
    <property type="match status" value="1"/>
</dbReference>
<dbReference type="GO" id="GO:0003700">
    <property type="term" value="F:DNA-binding transcription factor activity"/>
    <property type="evidence" value="ECO:0007669"/>
    <property type="project" value="InterPro"/>
</dbReference>
<dbReference type="InterPro" id="IPR051011">
    <property type="entry name" value="Metal_resp_trans_reg"/>
</dbReference>
<feature type="domain" description="HTH arsR-type" evidence="4">
    <location>
        <begin position="1"/>
        <end position="94"/>
    </location>
</feature>
<protein>
    <recommendedName>
        <fullName evidence="4">HTH arsR-type domain-containing protein</fullName>
    </recommendedName>
</protein>
<evidence type="ECO:0000256" key="2">
    <source>
        <dbReference type="ARBA" id="ARBA00023125"/>
    </source>
</evidence>
<keyword evidence="2" id="KW-0238">DNA-binding</keyword>
<dbReference type="GO" id="GO:0003677">
    <property type="term" value="F:DNA binding"/>
    <property type="evidence" value="ECO:0007669"/>
    <property type="project" value="UniProtKB-KW"/>
</dbReference>
<accession>A0A917IN93</accession>
<reference evidence="5" key="2">
    <citation type="submission" date="2020-09" db="EMBL/GenBank/DDBJ databases">
        <authorList>
            <person name="Sun Q."/>
            <person name="Zhou Y."/>
        </authorList>
    </citation>
    <scope>NUCLEOTIDE SEQUENCE</scope>
    <source>
        <strain evidence="5">CGMCC 1.15290</strain>
    </source>
</reference>
<dbReference type="InterPro" id="IPR001845">
    <property type="entry name" value="HTH_ArsR_DNA-bd_dom"/>
</dbReference>
<name>A0A917IN93_9BACT</name>
<dbReference type="RefSeq" id="WP_188949617.1">
    <property type="nucleotide sequence ID" value="NZ_BMIB01000001.1"/>
</dbReference>
<dbReference type="PRINTS" id="PR00778">
    <property type="entry name" value="HTHARSR"/>
</dbReference>
<proteinExistence type="predicted"/>
<dbReference type="InterPro" id="IPR036388">
    <property type="entry name" value="WH-like_DNA-bd_sf"/>
</dbReference>
<keyword evidence="6" id="KW-1185">Reference proteome</keyword>
<sequence>MNNKGIEKISKALGDPYRLKILEAVKKEAGWMPCSAVLDLLNLSQSTVSHHLKQLIDADLLIAEKEGRCARYTINREAFCEYIESVTLFCKGETVSLATAP</sequence>
<dbReference type="AlphaFoldDB" id="A0A917IN93"/>
<dbReference type="PANTHER" id="PTHR43132:SF2">
    <property type="entry name" value="ARSENICAL RESISTANCE OPERON REPRESSOR ARSR-RELATED"/>
    <property type="match status" value="1"/>
</dbReference>
<dbReference type="InterPro" id="IPR011991">
    <property type="entry name" value="ArsR-like_HTH"/>
</dbReference>
<gene>
    <name evidence="5" type="ORF">GCM10011379_00960</name>
</gene>
<evidence type="ECO:0000256" key="1">
    <source>
        <dbReference type="ARBA" id="ARBA00023015"/>
    </source>
</evidence>
<keyword evidence="1" id="KW-0805">Transcription regulation</keyword>